<dbReference type="InterPro" id="IPR044000">
    <property type="entry name" value="Phage_tube_2"/>
</dbReference>
<gene>
    <name evidence="1" type="ORF">HU230_23545</name>
</gene>
<comment type="caution">
    <text evidence="1">The sequence shown here is derived from an EMBL/GenBank/DDBJ whole genome shotgun (WGS) entry which is preliminary data.</text>
</comment>
<protein>
    <submittedName>
        <fullName evidence="1">Uncharacterized protein</fullName>
    </submittedName>
</protein>
<dbReference type="Pfam" id="PF18906">
    <property type="entry name" value="Phage_tube_2"/>
    <property type="match status" value="1"/>
</dbReference>
<sequence length="310" mass="32714">MAIFYRLMVLLAKREVTYGVDPTLTGATDAILAQNVSIRPMEGQDVNRNLIVPYLGNQGSIPAGLNVVMEFDTELAGSGTAGTAPAWGTLARGVGLAEVVTADVSVAYSPISSGFESLYMKFWMGGTLHALKGARGTGKATINAQGIPNIHWTFTGLWVAPSEVAAAVPTLTAFKKPLIASKANTPTFTVNAVPLVMRSFSLDLGCKIEPRLLVGSESVLISDRNEKIDVVCEAVPVTTLDVYGIANAQTQVPVSIVHGVTAGNIITLSAPTCQIERPTGYQQNQGIAEWPLSLTPQPSAGNDQFTITLT</sequence>
<accession>A0A973WSZ1</accession>
<evidence type="ECO:0000313" key="1">
    <source>
        <dbReference type="EMBL" id="NVL08680.1"/>
    </source>
</evidence>
<organism evidence="1">
    <name type="scientific">Bradyrhizobium quebecense</name>
    <dbReference type="NCBI Taxonomy" id="2748629"/>
    <lineage>
        <taxon>Bacteria</taxon>
        <taxon>Pseudomonadati</taxon>
        <taxon>Pseudomonadota</taxon>
        <taxon>Alphaproteobacteria</taxon>
        <taxon>Hyphomicrobiales</taxon>
        <taxon>Nitrobacteraceae</taxon>
        <taxon>Bradyrhizobium</taxon>
    </lineage>
</organism>
<name>A0A973WSZ1_9BRAD</name>
<dbReference type="EMBL" id="JABWSX010000001">
    <property type="protein sequence ID" value="NVL08680.1"/>
    <property type="molecule type" value="Genomic_DNA"/>
</dbReference>
<dbReference type="AlphaFoldDB" id="A0A973WSZ1"/>
<reference evidence="1" key="1">
    <citation type="submission" date="2020-06" db="EMBL/GenBank/DDBJ databases">
        <title>Whole Genome Sequence of Bradyrhizobium sp. Strain 66S1MB.</title>
        <authorList>
            <person name="Bromfield E."/>
            <person name="Cloutier S."/>
        </authorList>
    </citation>
    <scope>NUCLEOTIDE SEQUENCE</scope>
    <source>
        <strain evidence="1">66S1MB</strain>
    </source>
</reference>
<dbReference type="RefSeq" id="WP_176532162.1">
    <property type="nucleotide sequence ID" value="NZ_CP088022.1"/>
</dbReference>
<proteinExistence type="predicted"/>